<sequence length="226" mass="25752">MGSRNKRNDDKKGEDELHSLVGNLVTSICTSEDFLTRLTDTIASIIERKFSKQIELLKTENTKLNKKIDSQEKVILSLVNRQEKLEQQDKMKNVLIFGVNENERENCSETVKTIFKSKMKLEMKDCDLGVSYRIGKINKNKSRPIIVKFSNLYSKNMIYGNKKLLKSTGIVIREDLTSSQQTLLKATLKKVGSTGSAWTNHGNIFVKLNDGNETSLIRSFEDLENL</sequence>
<keyword evidence="1" id="KW-0175">Coiled coil</keyword>
<dbReference type="AlphaFoldDB" id="A0A9N9X5T0"/>
<dbReference type="Gene3D" id="3.30.70.1820">
    <property type="entry name" value="L1 transposable element, RRM domain"/>
    <property type="match status" value="1"/>
</dbReference>
<reference evidence="2" key="1">
    <citation type="submission" date="2022-01" db="EMBL/GenBank/DDBJ databases">
        <authorList>
            <person name="King R."/>
        </authorList>
    </citation>
    <scope>NUCLEOTIDE SEQUENCE</scope>
</reference>
<dbReference type="EMBL" id="OU896710">
    <property type="protein sequence ID" value="CAG9820667.1"/>
    <property type="molecule type" value="Genomic_DNA"/>
</dbReference>
<evidence type="ECO:0000313" key="3">
    <source>
        <dbReference type="Proteomes" id="UP001153737"/>
    </source>
</evidence>
<evidence type="ECO:0000313" key="2">
    <source>
        <dbReference type="EMBL" id="CAG9820667.1"/>
    </source>
</evidence>
<name>A0A9N9X5T0_PHACE</name>
<keyword evidence="3" id="KW-1185">Reference proteome</keyword>
<feature type="coiled-coil region" evidence="1">
    <location>
        <begin position="54"/>
        <end position="88"/>
    </location>
</feature>
<dbReference type="Proteomes" id="UP001153737">
    <property type="component" value="Chromosome 4"/>
</dbReference>
<evidence type="ECO:0000256" key="1">
    <source>
        <dbReference type="SAM" id="Coils"/>
    </source>
</evidence>
<dbReference type="PANTHER" id="PTHR37445">
    <property type="entry name" value="PROTEIN CBG24663"/>
    <property type="match status" value="1"/>
</dbReference>
<organism evidence="2 3">
    <name type="scientific">Phaedon cochleariae</name>
    <name type="common">Mustard beetle</name>
    <dbReference type="NCBI Taxonomy" id="80249"/>
    <lineage>
        <taxon>Eukaryota</taxon>
        <taxon>Metazoa</taxon>
        <taxon>Ecdysozoa</taxon>
        <taxon>Arthropoda</taxon>
        <taxon>Hexapoda</taxon>
        <taxon>Insecta</taxon>
        <taxon>Pterygota</taxon>
        <taxon>Neoptera</taxon>
        <taxon>Endopterygota</taxon>
        <taxon>Coleoptera</taxon>
        <taxon>Polyphaga</taxon>
        <taxon>Cucujiformia</taxon>
        <taxon>Chrysomeloidea</taxon>
        <taxon>Chrysomelidae</taxon>
        <taxon>Chrysomelinae</taxon>
        <taxon>Chrysomelini</taxon>
        <taxon>Phaedon</taxon>
    </lineage>
</organism>
<proteinExistence type="predicted"/>
<reference evidence="2" key="2">
    <citation type="submission" date="2022-10" db="EMBL/GenBank/DDBJ databases">
        <authorList>
            <consortium name="ENA_rothamsted_submissions"/>
            <consortium name="culmorum"/>
            <person name="King R."/>
        </authorList>
    </citation>
    <scope>NUCLEOTIDE SEQUENCE</scope>
</reference>
<accession>A0A9N9X5T0</accession>
<dbReference type="PANTHER" id="PTHR37445:SF3">
    <property type="entry name" value="ZINC FINGER PHD-TYPE DOMAIN-CONTAINING PROTEIN"/>
    <property type="match status" value="1"/>
</dbReference>
<protein>
    <submittedName>
        <fullName evidence="2">Uncharacterized protein</fullName>
    </submittedName>
</protein>
<gene>
    <name evidence="2" type="ORF">PHAECO_LOCUS8689</name>
</gene>
<dbReference type="OrthoDB" id="6725610at2759"/>